<dbReference type="Gene3D" id="2.60.120.260">
    <property type="entry name" value="Galactose-binding domain-like"/>
    <property type="match status" value="1"/>
</dbReference>
<dbReference type="OMA" id="NYRRERH"/>
<name>D6RN42_COPC7</name>
<protein>
    <submittedName>
        <fullName evidence="3">Uncharacterized protein</fullName>
    </submittedName>
</protein>
<dbReference type="InParanoid" id="D6RN42"/>
<dbReference type="STRING" id="240176.D6RN42"/>
<dbReference type="EMBL" id="AACS02000006">
    <property type="protein sequence ID" value="EFI27463.1"/>
    <property type="molecule type" value="Genomic_DNA"/>
</dbReference>
<evidence type="ECO:0000256" key="1">
    <source>
        <dbReference type="SAM" id="MobiDB-lite"/>
    </source>
</evidence>
<dbReference type="eggNOG" id="ENOG502SYQD">
    <property type="taxonomic scope" value="Eukaryota"/>
</dbReference>
<evidence type="ECO:0000313" key="3">
    <source>
        <dbReference type="EMBL" id="EFI27463.1"/>
    </source>
</evidence>
<gene>
    <name evidence="3" type="ORF">CC1G_15498</name>
</gene>
<keyword evidence="4" id="KW-1185">Reference proteome</keyword>
<accession>D6RN42</accession>
<feature type="region of interest" description="Disordered" evidence="1">
    <location>
        <begin position="148"/>
        <end position="167"/>
    </location>
</feature>
<dbReference type="GeneID" id="9378481"/>
<dbReference type="OrthoDB" id="3265734at2759"/>
<dbReference type="Proteomes" id="UP000001861">
    <property type="component" value="Unassembled WGS sequence"/>
</dbReference>
<keyword evidence="2" id="KW-1133">Transmembrane helix</keyword>
<dbReference type="RefSeq" id="XP_002910957.1">
    <property type="nucleotide sequence ID" value="XM_002910911.1"/>
</dbReference>
<organism evidence="3 4">
    <name type="scientific">Coprinopsis cinerea (strain Okayama-7 / 130 / ATCC MYA-4618 / FGSC 9003)</name>
    <name type="common">Inky cap fungus</name>
    <name type="synonym">Hormographiella aspergillata</name>
    <dbReference type="NCBI Taxonomy" id="240176"/>
    <lineage>
        <taxon>Eukaryota</taxon>
        <taxon>Fungi</taxon>
        <taxon>Dikarya</taxon>
        <taxon>Basidiomycota</taxon>
        <taxon>Agaricomycotina</taxon>
        <taxon>Agaricomycetes</taxon>
        <taxon>Agaricomycetidae</taxon>
        <taxon>Agaricales</taxon>
        <taxon>Agaricineae</taxon>
        <taxon>Psathyrellaceae</taxon>
        <taxon>Coprinopsis</taxon>
    </lineage>
</organism>
<evidence type="ECO:0000313" key="4">
    <source>
        <dbReference type="Proteomes" id="UP000001861"/>
    </source>
</evidence>
<feature type="transmembrane region" description="Helical" evidence="2">
    <location>
        <begin position="171"/>
        <end position="195"/>
    </location>
</feature>
<proteinExistence type="predicted"/>
<evidence type="ECO:0000256" key="2">
    <source>
        <dbReference type="SAM" id="Phobius"/>
    </source>
</evidence>
<dbReference type="KEGG" id="cci:CC1G_15498"/>
<keyword evidence="2" id="KW-0812">Transmembrane</keyword>
<dbReference type="AlphaFoldDB" id="D6RN42"/>
<comment type="caution">
    <text evidence="3">The sequence shown here is derived from an EMBL/GenBank/DDBJ whole genome shotgun (WGS) entry which is preliminary data.</text>
</comment>
<dbReference type="HOGENOM" id="CLU_1038343_0_0_1"/>
<dbReference type="VEuPathDB" id="FungiDB:CC1G_15498"/>
<keyword evidence="2" id="KW-0472">Membrane</keyword>
<sequence>MPHRVDDRSLAVSFQGFWAFEGGDNEFEGTTSRPQRPGARAIFQFQGTSVQIYGTIGRGRRIPGLSFVIDNGPVTFQRYAPTQEVQYAQLFYESPILANETHTLVISSEDESNGIWLDYFDIEGTPVMPAPVSSAETNPSVTVSANTFASSVPGPTQTVTSDGETSSSSDVGWILAGLFGGIALLLLALAIIWYVKRRTGAPDGTSTSSSSRTSRRTRAVLPVYMGSRSVRQDGSVSSTPSSWFHRIENWRSNIRNPSHRREFASLNH</sequence>
<reference evidence="3 4" key="1">
    <citation type="journal article" date="2010" name="Proc. Natl. Acad. Sci. U.S.A.">
        <title>Insights into evolution of multicellular fungi from the assembled chromosomes of the mushroom Coprinopsis cinerea (Coprinus cinereus).</title>
        <authorList>
            <person name="Stajich J.E."/>
            <person name="Wilke S.K."/>
            <person name="Ahren D."/>
            <person name="Au C.H."/>
            <person name="Birren B.W."/>
            <person name="Borodovsky M."/>
            <person name="Burns C."/>
            <person name="Canback B."/>
            <person name="Casselton L.A."/>
            <person name="Cheng C.K."/>
            <person name="Deng J."/>
            <person name="Dietrich F.S."/>
            <person name="Fargo D.C."/>
            <person name="Farman M.L."/>
            <person name="Gathman A.C."/>
            <person name="Goldberg J."/>
            <person name="Guigo R."/>
            <person name="Hoegger P.J."/>
            <person name="Hooker J.B."/>
            <person name="Huggins A."/>
            <person name="James T.Y."/>
            <person name="Kamada T."/>
            <person name="Kilaru S."/>
            <person name="Kodira C."/>
            <person name="Kues U."/>
            <person name="Kupfer D."/>
            <person name="Kwan H.S."/>
            <person name="Lomsadze A."/>
            <person name="Li W."/>
            <person name="Lilly W.W."/>
            <person name="Ma L.J."/>
            <person name="Mackey A.J."/>
            <person name="Manning G."/>
            <person name="Martin F."/>
            <person name="Muraguchi H."/>
            <person name="Natvig D.O."/>
            <person name="Palmerini H."/>
            <person name="Ramesh M.A."/>
            <person name="Rehmeyer C.J."/>
            <person name="Roe B.A."/>
            <person name="Shenoy N."/>
            <person name="Stanke M."/>
            <person name="Ter-Hovhannisyan V."/>
            <person name="Tunlid A."/>
            <person name="Velagapudi R."/>
            <person name="Vision T.J."/>
            <person name="Zeng Q."/>
            <person name="Zolan M.E."/>
            <person name="Pukkila P.J."/>
        </authorList>
    </citation>
    <scope>NUCLEOTIDE SEQUENCE [LARGE SCALE GENOMIC DNA]</scope>
    <source>
        <strain evidence="4">Okayama-7 / 130 / ATCC MYA-4618 / FGSC 9003</strain>
    </source>
</reference>